<proteinExistence type="predicted"/>
<protein>
    <submittedName>
        <fullName evidence="2">Nitroreductase</fullName>
    </submittedName>
</protein>
<evidence type="ECO:0000259" key="1">
    <source>
        <dbReference type="Pfam" id="PF00881"/>
    </source>
</evidence>
<dbReference type="InterPro" id="IPR029479">
    <property type="entry name" value="Nitroreductase"/>
</dbReference>
<feature type="domain" description="Nitroreductase" evidence="1">
    <location>
        <begin position="62"/>
        <end position="236"/>
    </location>
</feature>
<dbReference type="InterPro" id="IPR052544">
    <property type="entry name" value="Bacteriocin_Proc_Enz"/>
</dbReference>
<dbReference type="GO" id="GO:0016491">
    <property type="term" value="F:oxidoreductase activity"/>
    <property type="evidence" value="ECO:0007669"/>
    <property type="project" value="InterPro"/>
</dbReference>
<dbReference type="PATRIC" id="fig|28084.5.peg.3444"/>
<accession>A0A0W0SDD2</accession>
<dbReference type="Gene3D" id="3.40.109.10">
    <property type="entry name" value="NADH Oxidase"/>
    <property type="match status" value="1"/>
</dbReference>
<dbReference type="NCBIfam" id="TIGR03605">
    <property type="entry name" value="antibiot_sagB"/>
    <property type="match status" value="1"/>
</dbReference>
<gene>
    <name evidence="2" type="ORF">Lche_3173</name>
</gene>
<dbReference type="RefSeq" id="WP_058388224.1">
    <property type="nucleotide sequence ID" value="NZ_LNXW01000013.1"/>
</dbReference>
<dbReference type="PANTHER" id="PTHR43745:SF2">
    <property type="entry name" value="NITROREDUCTASE MJ1384-RELATED"/>
    <property type="match status" value="1"/>
</dbReference>
<dbReference type="EMBL" id="LNXW01000013">
    <property type="protein sequence ID" value="KTC81153.1"/>
    <property type="molecule type" value="Genomic_DNA"/>
</dbReference>
<dbReference type="InterPro" id="IPR000415">
    <property type="entry name" value="Nitroreductase-like"/>
</dbReference>
<dbReference type="Pfam" id="PF00881">
    <property type="entry name" value="Nitroreductase"/>
    <property type="match status" value="1"/>
</dbReference>
<dbReference type="OrthoDB" id="3723182at2"/>
<dbReference type="STRING" id="28084.Lche_3173"/>
<comment type="caution">
    <text evidence="2">The sequence shown here is derived from an EMBL/GenBank/DDBJ whole genome shotgun (WGS) entry which is preliminary data.</text>
</comment>
<dbReference type="CDD" id="cd02142">
    <property type="entry name" value="McbC_SagB-like_oxidoreductase"/>
    <property type="match status" value="1"/>
</dbReference>
<name>A0A0W0SDD2_9GAMM</name>
<dbReference type="PANTHER" id="PTHR43745">
    <property type="entry name" value="NITROREDUCTASE MJ1384-RELATED"/>
    <property type="match status" value="1"/>
</dbReference>
<organism evidence="2 3">
    <name type="scientific">Legionella cherrii</name>
    <dbReference type="NCBI Taxonomy" id="28084"/>
    <lineage>
        <taxon>Bacteria</taxon>
        <taxon>Pseudomonadati</taxon>
        <taxon>Pseudomonadota</taxon>
        <taxon>Gammaproteobacteria</taxon>
        <taxon>Legionellales</taxon>
        <taxon>Legionellaceae</taxon>
        <taxon>Legionella</taxon>
    </lineage>
</organism>
<dbReference type="InterPro" id="IPR020051">
    <property type="entry name" value="SagB-type_dehydrogenase"/>
</dbReference>
<sequence length="237" mass="26516">MEFLRRKRMFLLIIAVLICLYLILMPKKLSKEPKINPQSKPPIEIKLPKPTYTSHISIEEALKKRRSVRQYKNEAITLQQVAQLLWASQGMTSNNGFRTAPSAGALYPLEVYLVSGNIEKLPPGIYHYIPTKHLLQKLKEDDVRNQLAKAAWGQKAIQLGAVDIVITAEFSRTIDKYGDKGTSFVFMEAGHAAQNIYLQSVSLNLGTVSIGAFDGIQVKAILGIQEEPLYILPIGKI</sequence>
<reference evidence="2 3" key="1">
    <citation type="submission" date="2015-11" db="EMBL/GenBank/DDBJ databases">
        <title>Genomic analysis of 38 Legionella species identifies large and diverse effector repertoires.</title>
        <authorList>
            <person name="Burstein D."/>
            <person name="Amaro F."/>
            <person name="Zusman T."/>
            <person name="Lifshitz Z."/>
            <person name="Cohen O."/>
            <person name="Gilbert J.A."/>
            <person name="Pupko T."/>
            <person name="Shuman H.A."/>
            <person name="Segal G."/>
        </authorList>
    </citation>
    <scope>NUCLEOTIDE SEQUENCE [LARGE SCALE GENOMIC DNA]</scope>
    <source>
        <strain evidence="2 3">ORW</strain>
    </source>
</reference>
<dbReference type="AlphaFoldDB" id="A0A0W0SDD2"/>
<dbReference type="Proteomes" id="UP000054921">
    <property type="component" value="Unassembled WGS sequence"/>
</dbReference>
<evidence type="ECO:0000313" key="2">
    <source>
        <dbReference type="EMBL" id="KTC81153.1"/>
    </source>
</evidence>
<evidence type="ECO:0000313" key="3">
    <source>
        <dbReference type="Proteomes" id="UP000054921"/>
    </source>
</evidence>
<dbReference type="SUPFAM" id="SSF55469">
    <property type="entry name" value="FMN-dependent nitroreductase-like"/>
    <property type="match status" value="1"/>
</dbReference>